<reference evidence="1 2" key="1">
    <citation type="submission" date="2019-12" db="EMBL/GenBank/DDBJ databases">
        <title>Chitinophaga sp. strain ysch24 (GDMCC 1.1355), whole genome shotgun sequence.</title>
        <authorList>
            <person name="Zhang X."/>
        </authorList>
    </citation>
    <scope>NUCLEOTIDE SEQUENCE [LARGE SCALE GENOMIC DNA]</scope>
    <source>
        <strain evidence="2">ysch24</strain>
    </source>
</reference>
<comment type="caution">
    <text evidence="1">The sequence shown here is derived from an EMBL/GenBank/DDBJ whole genome shotgun (WGS) entry which is preliminary data.</text>
</comment>
<name>A0A7K1U2F8_9BACT</name>
<dbReference type="EMBL" id="WRXN01000003">
    <property type="protein sequence ID" value="MVT08547.1"/>
    <property type="molecule type" value="Genomic_DNA"/>
</dbReference>
<keyword evidence="2" id="KW-1185">Reference proteome</keyword>
<dbReference type="InterPro" id="IPR012933">
    <property type="entry name" value="HicA_mRNA_interferase"/>
</dbReference>
<dbReference type="Proteomes" id="UP000461730">
    <property type="component" value="Unassembled WGS sequence"/>
</dbReference>
<organism evidence="1 2">
    <name type="scientific">Chitinophaga tropicalis</name>
    <dbReference type="NCBI Taxonomy" id="2683588"/>
    <lineage>
        <taxon>Bacteria</taxon>
        <taxon>Pseudomonadati</taxon>
        <taxon>Bacteroidota</taxon>
        <taxon>Chitinophagia</taxon>
        <taxon>Chitinophagales</taxon>
        <taxon>Chitinophagaceae</taxon>
        <taxon>Chitinophaga</taxon>
    </lineage>
</organism>
<dbReference type="GO" id="GO:0003729">
    <property type="term" value="F:mRNA binding"/>
    <property type="evidence" value="ECO:0007669"/>
    <property type="project" value="InterPro"/>
</dbReference>
<sequence>MSKIEKLLSRFQDIPRDFEWSELLTILNYFNYEETKNGKTGGSRRKFYNEENNNVIILHEPHPKKVMKEYAIKEVLDHLKRKGLISDE</sequence>
<accession>A0A7K1U2F8</accession>
<gene>
    <name evidence="1" type="ORF">GO493_09775</name>
</gene>
<evidence type="ECO:0000313" key="1">
    <source>
        <dbReference type="EMBL" id="MVT08547.1"/>
    </source>
</evidence>
<dbReference type="RefSeq" id="WP_157305968.1">
    <property type="nucleotide sequence ID" value="NZ_WRXN01000003.1"/>
</dbReference>
<dbReference type="Pfam" id="PF07927">
    <property type="entry name" value="HicA_toxin"/>
    <property type="match status" value="1"/>
</dbReference>
<protein>
    <submittedName>
        <fullName evidence="1">Addiction module toxin, HicA family</fullName>
    </submittedName>
</protein>
<evidence type="ECO:0000313" key="2">
    <source>
        <dbReference type="Proteomes" id="UP000461730"/>
    </source>
</evidence>
<proteinExistence type="predicted"/>
<dbReference type="AlphaFoldDB" id="A0A7K1U2F8"/>